<feature type="transmembrane region" description="Helical" evidence="2">
    <location>
        <begin position="456"/>
        <end position="476"/>
    </location>
</feature>
<proteinExistence type="predicted"/>
<feature type="transmembrane region" description="Helical" evidence="2">
    <location>
        <begin position="148"/>
        <end position="169"/>
    </location>
</feature>
<sequence length="612" mass="65124">MAPAPAKVTWTDTLYDIYYNLAMLGMFFLVMYVMLWPGCYRNENATPEEKADCQHPGLPGGEVFDVVEVLFLGTVGGRIVSQVFRLPALLGMLIAGYVLKNIIPDQLNGISSSTNSTLRNMALAIIMIRAGMGLDLKKLRENASMMGILSCVPCICEALTVMCITQLFFESYNLTFGLLLGFCLADVSPAVTTPLLIDFHENGYGTSKGIPTILLAAGSVNSVLAIVFYSVVWEFAMSGTLDGEKLGEIIGVKLFVQIFGVGVGAGLAAGVVVSYSWTAAGKAWKRFMLMFLVAMALLFGFKRIGHGGGGTLAVLTFGATVQHLKRAETGIDSTAAVSSIIGYLWSNVGSIMLFTLLGASVDQTKLDGKIVGFGFLTVLIGLVGRCIATWLSAMPLREWTFKEKCFTMVTWCPKATVQAALATHALDFVNKSVKDRKPEYVNNDSFVQLMTDRAEVILTTAVLSIIMTAPLFAVLMSITGKLWLTQEDAPLVGAAAEVSEPPATTIGSSVAAPAGAAADGRPRKRSRGDSLQAVAAEFMGEGADAAASSTQAPAADPPAGEARRERGISLPVTLAKVIGARVPEDPILEEPGPDGNRRRRGVSMQDAAARMS</sequence>
<dbReference type="EMBL" id="HBJB01000592">
    <property type="protein sequence ID" value="CAE0840510.1"/>
    <property type="molecule type" value="Transcribed_RNA"/>
</dbReference>
<name>A0A7S4GLJ0_OXYMA</name>
<organism evidence="3">
    <name type="scientific">Oxyrrhis marina</name>
    <name type="common">Dinoflagellate</name>
    <dbReference type="NCBI Taxonomy" id="2969"/>
    <lineage>
        <taxon>Eukaryota</taxon>
        <taxon>Sar</taxon>
        <taxon>Alveolata</taxon>
        <taxon>Dinophyceae</taxon>
        <taxon>Oxyrrhinales</taxon>
        <taxon>Oxyrrhinaceae</taxon>
        <taxon>Oxyrrhis</taxon>
    </lineage>
</organism>
<feature type="region of interest" description="Disordered" evidence="1">
    <location>
        <begin position="582"/>
        <end position="612"/>
    </location>
</feature>
<dbReference type="AlphaFoldDB" id="A0A7S4GLJ0"/>
<feature type="transmembrane region" description="Helical" evidence="2">
    <location>
        <begin position="175"/>
        <end position="197"/>
    </location>
</feature>
<feature type="compositionally biased region" description="Low complexity" evidence="1">
    <location>
        <begin position="543"/>
        <end position="559"/>
    </location>
</feature>
<evidence type="ECO:0000256" key="1">
    <source>
        <dbReference type="SAM" id="MobiDB-lite"/>
    </source>
</evidence>
<feature type="region of interest" description="Disordered" evidence="1">
    <location>
        <begin position="504"/>
        <end position="529"/>
    </location>
</feature>
<feature type="region of interest" description="Disordered" evidence="1">
    <location>
        <begin position="542"/>
        <end position="568"/>
    </location>
</feature>
<dbReference type="InterPro" id="IPR051843">
    <property type="entry name" value="CPA1_transporter"/>
</dbReference>
<feature type="transmembrane region" description="Helical" evidence="2">
    <location>
        <begin position="209"/>
        <end position="232"/>
    </location>
</feature>
<reference evidence="3" key="1">
    <citation type="submission" date="2021-01" db="EMBL/GenBank/DDBJ databases">
        <authorList>
            <person name="Corre E."/>
            <person name="Pelletier E."/>
            <person name="Niang G."/>
            <person name="Scheremetjew M."/>
            <person name="Finn R."/>
            <person name="Kale V."/>
            <person name="Holt S."/>
            <person name="Cochrane G."/>
            <person name="Meng A."/>
            <person name="Brown T."/>
            <person name="Cohen L."/>
        </authorList>
    </citation>
    <scope>NUCLEOTIDE SEQUENCE</scope>
    <source>
        <strain evidence="3">LB1974</strain>
    </source>
</reference>
<feature type="transmembrane region" description="Helical" evidence="2">
    <location>
        <begin position="371"/>
        <end position="393"/>
    </location>
</feature>
<feature type="transmembrane region" description="Helical" evidence="2">
    <location>
        <begin position="252"/>
        <end position="275"/>
    </location>
</feature>
<feature type="transmembrane region" description="Helical" evidence="2">
    <location>
        <begin position="340"/>
        <end position="359"/>
    </location>
</feature>
<evidence type="ECO:0000256" key="2">
    <source>
        <dbReference type="SAM" id="Phobius"/>
    </source>
</evidence>
<evidence type="ECO:0008006" key="4">
    <source>
        <dbReference type="Google" id="ProtNLM"/>
    </source>
</evidence>
<keyword evidence="2" id="KW-0472">Membrane</keyword>
<feature type="transmembrane region" description="Helical" evidence="2">
    <location>
        <begin position="17"/>
        <end position="35"/>
    </location>
</feature>
<dbReference type="PANTHER" id="PTHR31102:SF1">
    <property type="entry name" value="CATION_H+ EXCHANGER DOMAIN-CONTAINING PROTEIN"/>
    <property type="match status" value="1"/>
</dbReference>
<evidence type="ECO:0000313" key="3">
    <source>
        <dbReference type="EMBL" id="CAE0840510.1"/>
    </source>
</evidence>
<protein>
    <recommendedName>
        <fullName evidence="4">Cation/H+ exchanger domain-containing protein</fullName>
    </recommendedName>
</protein>
<dbReference type="GO" id="GO:0098662">
    <property type="term" value="P:inorganic cation transmembrane transport"/>
    <property type="evidence" value="ECO:0007669"/>
    <property type="project" value="TreeGrafter"/>
</dbReference>
<keyword evidence="2" id="KW-1133">Transmembrane helix</keyword>
<keyword evidence="2" id="KW-0812">Transmembrane</keyword>
<gene>
    <name evidence="3" type="ORF">OMAR00294_LOCUS517</name>
</gene>
<accession>A0A7S4GLJ0</accession>
<dbReference type="PANTHER" id="PTHR31102">
    <property type="match status" value="1"/>
</dbReference>